<dbReference type="Proteomes" id="UP000325081">
    <property type="component" value="Unassembled WGS sequence"/>
</dbReference>
<comment type="caution">
    <text evidence="4">The sequence shown here is derived from an EMBL/GenBank/DDBJ whole genome shotgun (WGS) entry which is preliminary data.</text>
</comment>
<feature type="transmembrane region" description="Helical" evidence="2">
    <location>
        <begin position="143"/>
        <end position="163"/>
    </location>
</feature>
<evidence type="ECO:0000256" key="2">
    <source>
        <dbReference type="SAM" id="Phobius"/>
    </source>
</evidence>
<keyword evidence="2" id="KW-0472">Membrane</keyword>
<feature type="compositionally biased region" description="Basic residues" evidence="1">
    <location>
        <begin position="72"/>
        <end position="129"/>
    </location>
</feature>
<feature type="compositionally biased region" description="Basic residues" evidence="1">
    <location>
        <begin position="56"/>
        <end position="65"/>
    </location>
</feature>
<keyword evidence="2" id="KW-0812">Transmembrane</keyword>
<feature type="signal peptide" evidence="3">
    <location>
        <begin position="1"/>
        <end position="26"/>
    </location>
</feature>
<gene>
    <name evidence="4" type="ORF">STAS_20620</name>
</gene>
<evidence type="ECO:0000313" key="5">
    <source>
        <dbReference type="Proteomes" id="UP000325081"/>
    </source>
</evidence>
<evidence type="ECO:0000256" key="1">
    <source>
        <dbReference type="SAM" id="MobiDB-lite"/>
    </source>
</evidence>
<keyword evidence="5" id="KW-1185">Reference proteome</keyword>
<evidence type="ECO:0000313" key="4">
    <source>
        <dbReference type="EMBL" id="GER43744.1"/>
    </source>
</evidence>
<dbReference type="EMBL" id="BKCP01006737">
    <property type="protein sequence ID" value="GER43744.1"/>
    <property type="molecule type" value="Genomic_DNA"/>
</dbReference>
<keyword evidence="3" id="KW-0732">Signal</keyword>
<feature type="region of interest" description="Disordered" evidence="1">
    <location>
        <begin position="53"/>
        <end position="137"/>
    </location>
</feature>
<organism evidence="4 5">
    <name type="scientific">Striga asiatica</name>
    <name type="common">Asiatic witchweed</name>
    <name type="synonym">Buchnera asiatica</name>
    <dbReference type="NCBI Taxonomy" id="4170"/>
    <lineage>
        <taxon>Eukaryota</taxon>
        <taxon>Viridiplantae</taxon>
        <taxon>Streptophyta</taxon>
        <taxon>Embryophyta</taxon>
        <taxon>Tracheophyta</taxon>
        <taxon>Spermatophyta</taxon>
        <taxon>Magnoliopsida</taxon>
        <taxon>eudicotyledons</taxon>
        <taxon>Gunneridae</taxon>
        <taxon>Pentapetalae</taxon>
        <taxon>asterids</taxon>
        <taxon>lamiids</taxon>
        <taxon>Lamiales</taxon>
        <taxon>Orobanchaceae</taxon>
        <taxon>Buchnereae</taxon>
        <taxon>Striga</taxon>
    </lineage>
</organism>
<sequence>MSRVIFYSLLFVFALLFLTTPYLAQGAEDDSLNPSFDEKTKILNEDEEIWSLDSSKHHHHHHRYHPGAPSPHAHHHYHAPTPHHHQHHAHAPSSHGSHHHHHHSHAPSPHGGHHHHRGRHHGHHAHPPKKATTPSPKKEMSRVVFYSIFLIFALVFLTTPFLAQGVEDEDSNPSFGEKDKILNGDDEMWSLDSSKHHHYNHHHRRHPGAPSPHYHHRHHHHHAPAPHGSHHHHHAHAPSPHGCRHHGHAHPPKKATTPSPSWI</sequence>
<name>A0A5A7QFF9_STRAF</name>
<dbReference type="AlphaFoldDB" id="A0A5A7QFF9"/>
<proteinExistence type="predicted"/>
<reference evidence="5" key="1">
    <citation type="journal article" date="2019" name="Curr. Biol.">
        <title>Genome Sequence of Striga asiatica Provides Insight into the Evolution of Plant Parasitism.</title>
        <authorList>
            <person name="Yoshida S."/>
            <person name="Kim S."/>
            <person name="Wafula E.K."/>
            <person name="Tanskanen J."/>
            <person name="Kim Y.M."/>
            <person name="Honaas L."/>
            <person name="Yang Z."/>
            <person name="Spallek T."/>
            <person name="Conn C.E."/>
            <person name="Ichihashi Y."/>
            <person name="Cheong K."/>
            <person name="Cui S."/>
            <person name="Der J.P."/>
            <person name="Gundlach H."/>
            <person name="Jiao Y."/>
            <person name="Hori C."/>
            <person name="Ishida J.K."/>
            <person name="Kasahara H."/>
            <person name="Kiba T."/>
            <person name="Kim M.S."/>
            <person name="Koo N."/>
            <person name="Laohavisit A."/>
            <person name="Lee Y.H."/>
            <person name="Lumba S."/>
            <person name="McCourt P."/>
            <person name="Mortimer J.C."/>
            <person name="Mutuku J.M."/>
            <person name="Nomura T."/>
            <person name="Sasaki-Sekimoto Y."/>
            <person name="Seto Y."/>
            <person name="Wang Y."/>
            <person name="Wakatake T."/>
            <person name="Sakakibara H."/>
            <person name="Demura T."/>
            <person name="Yamaguchi S."/>
            <person name="Yoneyama K."/>
            <person name="Manabe R.I."/>
            <person name="Nelson D.C."/>
            <person name="Schulman A.H."/>
            <person name="Timko M.P."/>
            <person name="dePamphilis C.W."/>
            <person name="Choi D."/>
            <person name="Shirasu K."/>
        </authorList>
    </citation>
    <scope>NUCLEOTIDE SEQUENCE [LARGE SCALE GENOMIC DNA]</scope>
    <source>
        <strain evidence="5">cv. UVA1</strain>
    </source>
</reference>
<feature type="region of interest" description="Disordered" evidence="1">
    <location>
        <begin position="198"/>
        <end position="263"/>
    </location>
</feature>
<accession>A0A5A7QFF9</accession>
<feature type="chain" id="PRO_5022750645" evidence="3">
    <location>
        <begin position="27"/>
        <end position="263"/>
    </location>
</feature>
<keyword evidence="2" id="KW-1133">Transmembrane helix</keyword>
<protein>
    <submittedName>
        <fullName evidence="4">NF-X-like 1</fullName>
    </submittedName>
</protein>
<evidence type="ECO:0000256" key="3">
    <source>
        <dbReference type="SAM" id="SignalP"/>
    </source>
</evidence>
<feature type="compositionally biased region" description="Basic residues" evidence="1">
    <location>
        <begin position="198"/>
        <end position="253"/>
    </location>
</feature>